<accession>A0AAV2HDV1</accession>
<evidence type="ECO:0000313" key="16">
    <source>
        <dbReference type="EMBL" id="CAL1531976.1"/>
    </source>
</evidence>
<feature type="region of interest" description="Disordered" evidence="14">
    <location>
        <begin position="683"/>
        <end position="707"/>
    </location>
</feature>
<evidence type="ECO:0000256" key="9">
    <source>
        <dbReference type="ARBA" id="ARBA00023136"/>
    </source>
</evidence>
<feature type="transmembrane region" description="Helical" evidence="15">
    <location>
        <begin position="276"/>
        <end position="301"/>
    </location>
</feature>
<dbReference type="InterPro" id="IPR001734">
    <property type="entry name" value="Na/solute_symporter"/>
</dbReference>
<dbReference type="GO" id="GO:0005886">
    <property type="term" value="C:plasma membrane"/>
    <property type="evidence" value="ECO:0007669"/>
    <property type="project" value="UniProtKB-SubCell"/>
</dbReference>
<dbReference type="PANTHER" id="PTHR42985:SF40">
    <property type="entry name" value="LD47995P-RELATED"/>
    <property type="match status" value="1"/>
</dbReference>
<evidence type="ECO:0008006" key="18">
    <source>
        <dbReference type="Google" id="ProtNLM"/>
    </source>
</evidence>
<dbReference type="GO" id="GO:0015293">
    <property type="term" value="F:symporter activity"/>
    <property type="evidence" value="ECO:0007669"/>
    <property type="project" value="TreeGrafter"/>
</dbReference>
<name>A0AAV2HDV1_LYMST</name>
<feature type="transmembrane region" description="Helical" evidence="15">
    <location>
        <begin position="157"/>
        <end position="176"/>
    </location>
</feature>
<feature type="transmembrane region" description="Helical" evidence="15">
    <location>
        <begin position="545"/>
        <end position="566"/>
    </location>
</feature>
<evidence type="ECO:0000256" key="13">
    <source>
        <dbReference type="RuleBase" id="RU362091"/>
    </source>
</evidence>
<dbReference type="NCBIfam" id="TIGR00813">
    <property type="entry name" value="sss"/>
    <property type="match status" value="1"/>
</dbReference>
<evidence type="ECO:0000256" key="12">
    <source>
        <dbReference type="ARBA" id="ARBA00036099"/>
    </source>
</evidence>
<evidence type="ECO:0000256" key="14">
    <source>
        <dbReference type="SAM" id="MobiDB-lite"/>
    </source>
</evidence>
<dbReference type="Pfam" id="PF00474">
    <property type="entry name" value="SSF"/>
    <property type="match status" value="1"/>
</dbReference>
<keyword evidence="10" id="KW-0325">Glycoprotein</keyword>
<keyword evidence="8" id="KW-0406">Ion transport</keyword>
<feature type="transmembrane region" description="Helical" evidence="15">
    <location>
        <begin position="321"/>
        <end position="345"/>
    </location>
</feature>
<dbReference type="EMBL" id="CAXITT010000102">
    <property type="protein sequence ID" value="CAL1531976.1"/>
    <property type="molecule type" value="Genomic_DNA"/>
</dbReference>
<sequence>MVKHHFHVGDFIVFGLTIVISIAIGIYYALSGGRQKTTSEYLVGGRTMSFIPVAISLLVSFESSIMMLGLPAEAYVFGIQNIIGYFGFFVAQVLSVHMVVPLLHPLRITSAYEYLELRFQSRAVRYLGTLMGMFTYVWYMGIVLFGPAVALEAVTGFPLWSSIFVISFVSVIYTTIGGLKAVVWTDVFQALVMFAGIFAILIKGTIDSGGPKAVWDLADRGGRLNFFNFDPDPRVRHTFWNLFFGALIRGFGLGFNQSTVQRISSTGSQAEAKKMLLIVAPCYFISLVLALYEGIVAYAFYETKKCDPFASKQLTDPNQVTMTLLLSLLNIYYFFSFIFRLLILIPYLPSSTLSSGLSSLSALLWADIVHPIVGPGISETKATIIAKGSVVVFGILASGVAIMVSTIGGTLTQISGSLLSAFAGPLTGLFFLGSFFPRVKASGAMVGGVIGVTFSFWLSTGITFNRSVRKTPWLPPASTEFCPVDGPMNNATDVLGNFTDPYGNLTSFFSNSTTSLPLYTTILANTTLLPVREPEGIEKLYTLSYNWISVLGTLTTVAVAMVFSLVTGTNKPGDVDPRYLISMSGVLLICLPSRLKKYIRSIGPQYIKEEYKEKFRDPSEHALMLKNATDIKITVNVVTSDDNNNIALQSFPNGDNAKINDTEFNSVPGGMTDGKNLDTFEPGVEAKADLSPDGATAGDVKRDEDDQ</sequence>
<keyword evidence="6 15" id="KW-1133">Transmembrane helix</keyword>
<feature type="transmembrane region" description="Helical" evidence="15">
    <location>
        <begin position="416"/>
        <end position="436"/>
    </location>
</feature>
<dbReference type="PROSITE" id="PS50283">
    <property type="entry name" value="NA_SOLUT_SYMP_3"/>
    <property type="match status" value="1"/>
</dbReference>
<keyword evidence="7" id="KW-0915">Sodium</keyword>
<gene>
    <name evidence="16" type="ORF">GSLYS_00006055001</name>
</gene>
<evidence type="ECO:0000256" key="11">
    <source>
        <dbReference type="ARBA" id="ARBA00023201"/>
    </source>
</evidence>
<evidence type="ECO:0000256" key="3">
    <source>
        <dbReference type="ARBA" id="ARBA00022448"/>
    </source>
</evidence>
<evidence type="ECO:0000256" key="6">
    <source>
        <dbReference type="ARBA" id="ARBA00022989"/>
    </source>
</evidence>
<keyword evidence="3" id="KW-0813">Transport</keyword>
<feature type="transmembrane region" description="Helical" evidence="15">
    <location>
        <begin position="124"/>
        <end position="145"/>
    </location>
</feature>
<dbReference type="GO" id="GO:0015075">
    <property type="term" value="F:monoatomic ion transmembrane transporter activity"/>
    <property type="evidence" value="ECO:0007669"/>
    <property type="project" value="UniProtKB-ARBA"/>
</dbReference>
<protein>
    <recommendedName>
        <fullName evidence="18">Sodium-dependent multivitamin transporter</fullName>
    </recommendedName>
</protein>
<feature type="transmembrane region" description="Helical" evidence="15">
    <location>
        <begin position="384"/>
        <end position="404"/>
    </location>
</feature>
<dbReference type="GO" id="GO:0098660">
    <property type="term" value="P:inorganic ion transmembrane transport"/>
    <property type="evidence" value="ECO:0007669"/>
    <property type="project" value="UniProtKB-ARBA"/>
</dbReference>
<proteinExistence type="inferred from homology"/>
<keyword evidence="4" id="KW-1003">Cell membrane</keyword>
<keyword evidence="5 15" id="KW-0812">Transmembrane</keyword>
<evidence type="ECO:0000256" key="8">
    <source>
        <dbReference type="ARBA" id="ARBA00023065"/>
    </source>
</evidence>
<dbReference type="PROSITE" id="PS00456">
    <property type="entry name" value="NA_SOLUT_SYMP_1"/>
    <property type="match status" value="1"/>
</dbReference>
<reference evidence="16 17" key="1">
    <citation type="submission" date="2024-04" db="EMBL/GenBank/DDBJ databases">
        <authorList>
            <consortium name="Genoscope - CEA"/>
            <person name="William W."/>
        </authorList>
    </citation>
    <scope>NUCLEOTIDE SEQUENCE [LARGE SCALE GENOMIC DNA]</scope>
</reference>
<keyword evidence="17" id="KW-1185">Reference proteome</keyword>
<feature type="transmembrane region" description="Helical" evidence="15">
    <location>
        <begin position="238"/>
        <end position="255"/>
    </location>
</feature>
<dbReference type="Gene3D" id="1.20.1730.10">
    <property type="entry name" value="Sodium/glucose cotransporter"/>
    <property type="match status" value="1"/>
</dbReference>
<feature type="transmembrane region" description="Helical" evidence="15">
    <location>
        <begin position="442"/>
        <end position="464"/>
    </location>
</feature>
<keyword evidence="11" id="KW-0739">Sodium transport</keyword>
<evidence type="ECO:0000256" key="7">
    <source>
        <dbReference type="ARBA" id="ARBA00023053"/>
    </source>
</evidence>
<evidence type="ECO:0000313" key="17">
    <source>
        <dbReference type="Proteomes" id="UP001497497"/>
    </source>
</evidence>
<feature type="transmembrane region" description="Helical" evidence="15">
    <location>
        <begin position="50"/>
        <end position="70"/>
    </location>
</feature>
<comment type="similarity">
    <text evidence="2 13">Belongs to the sodium:solute symporter (SSF) (TC 2.A.21) family.</text>
</comment>
<feature type="transmembrane region" description="Helical" evidence="15">
    <location>
        <begin position="183"/>
        <end position="202"/>
    </location>
</feature>
<dbReference type="InterPro" id="IPR038377">
    <property type="entry name" value="Na/Glc_symporter_sf"/>
</dbReference>
<comment type="catalytic activity">
    <reaction evidence="12">
        <text>iodide(out) + 2 Na(+)(out) = iodide(in) + 2 Na(+)(in)</text>
        <dbReference type="Rhea" id="RHEA:71207"/>
        <dbReference type="ChEBI" id="CHEBI:16382"/>
        <dbReference type="ChEBI" id="CHEBI:29101"/>
    </reaction>
</comment>
<evidence type="ECO:0000256" key="5">
    <source>
        <dbReference type="ARBA" id="ARBA00022692"/>
    </source>
</evidence>
<dbReference type="InterPro" id="IPR051163">
    <property type="entry name" value="Sodium:Solute_Symporter_SSF"/>
</dbReference>
<dbReference type="Proteomes" id="UP001497497">
    <property type="component" value="Unassembled WGS sequence"/>
</dbReference>
<evidence type="ECO:0000256" key="10">
    <source>
        <dbReference type="ARBA" id="ARBA00023180"/>
    </source>
</evidence>
<comment type="caution">
    <text evidence="16">The sequence shown here is derived from an EMBL/GenBank/DDBJ whole genome shotgun (WGS) entry which is preliminary data.</text>
</comment>
<dbReference type="PANTHER" id="PTHR42985">
    <property type="entry name" value="SODIUM-COUPLED MONOCARBOXYLATE TRANSPORTER"/>
    <property type="match status" value="1"/>
</dbReference>
<organism evidence="16 17">
    <name type="scientific">Lymnaea stagnalis</name>
    <name type="common">Great pond snail</name>
    <name type="synonym">Helix stagnalis</name>
    <dbReference type="NCBI Taxonomy" id="6523"/>
    <lineage>
        <taxon>Eukaryota</taxon>
        <taxon>Metazoa</taxon>
        <taxon>Spiralia</taxon>
        <taxon>Lophotrochozoa</taxon>
        <taxon>Mollusca</taxon>
        <taxon>Gastropoda</taxon>
        <taxon>Heterobranchia</taxon>
        <taxon>Euthyneura</taxon>
        <taxon>Panpulmonata</taxon>
        <taxon>Hygrophila</taxon>
        <taxon>Lymnaeoidea</taxon>
        <taxon>Lymnaeidae</taxon>
        <taxon>Lymnaea</taxon>
    </lineage>
</organism>
<feature type="transmembrane region" description="Helical" evidence="15">
    <location>
        <begin position="82"/>
        <end position="103"/>
    </location>
</feature>
<evidence type="ECO:0000256" key="4">
    <source>
        <dbReference type="ARBA" id="ARBA00022475"/>
    </source>
</evidence>
<dbReference type="GO" id="GO:0006814">
    <property type="term" value="P:sodium ion transport"/>
    <property type="evidence" value="ECO:0007669"/>
    <property type="project" value="UniProtKB-KW"/>
</dbReference>
<evidence type="ECO:0000256" key="2">
    <source>
        <dbReference type="ARBA" id="ARBA00006434"/>
    </source>
</evidence>
<comment type="subcellular location">
    <subcellularLocation>
        <location evidence="1">Cell membrane</location>
        <topology evidence="1">Multi-pass membrane protein</topology>
    </subcellularLocation>
</comment>
<feature type="transmembrane region" description="Helical" evidence="15">
    <location>
        <begin position="12"/>
        <end position="30"/>
    </location>
</feature>
<dbReference type="AlphaFoldDB" id="A0AAV2HDV1"/>
<dbReference type="InterPro" id="IPR018212">
    <property type="entry name" value="Na/solute_symporter_CS"/>
</dbReference>
<evidence type="ECO:0000256" key="1">
    <source>
        <dbReference type="ARBA" id="ARBA00004651"/>
    </source>
</evidence>
<evidence type="ECO:0000256" key="15">
    <source>
        <dbReference type="SAM" id="Phobius"/>
    </source>
</evidence>
<keyword evidence="9 15" id="KW-0472">Membrane</keyword>